<accession>A0ABP8I1Z0</accession>
<gene>
    <name evidence="2" type="ORF">GCM10023165_36620</name>
</gene>
<dbReference type="CDD" id="cd00093">
    <property type="entry name" value="HTH_XRE"/>
    <property type="match status" value="1"/>
</dbReference>
<sequence>MKTRPSARHAYVKAEVVTALAHQVKTIRTLRGWTQVQLAKRLGTTQAAVSRLEDPSYGRVTLKTLFDLASVFDTGLQVNFVSLISMLHHTFVPDVSRREVPSFEEEAPFVCFYSSGERPATLPLASNLKAEVINLDLTSQAAMPYTTASFPSSASGRLSLTLNPIGPHA</sequence>
<dbReference type="InterPro" id="IPR010982">
    <property type="entry name" value="Lambda_DNA-bd_dom_sf"/>
</dbReference>
<dbReference type="SMART" id="SM00530">
    <property type="entry name" value="HTH_XRE"/>
    <property type="match status" value="1"/>
</dbReference>
<dbReference type="InterPro" id="IPR001387">
    <property type="entry name" value="Cro/C1-type_HTH"/>
</dbReference>
<dbReference type="Gene3D" id="1.10.260.40">
    <property type="entry name" value="lambda repressor-like DNA-binding domains"/>
    <property type="match status" value="1"/>
</dbReference>
<keyword evidence="3" id="KW-1185">Reference proteome</keyword>
<feature type="domain" description="HTH cro/C1-type" evidence="1">
    <location>
        <begin position="24"/>
        <end position="83"/>
    </location>
</feature>
<organism evidence="2 3">
    <name type="scientific">Variovorax defluvii</name>
    <dbReference type="NCBI Taxonomy" id="913761"/>
    <lineage>
        <taxon>Bacteria</taxon>
        <taxon>Pseudomonadati</taxon>
        <taxon>Pseudomonadota</taxon>
        <taxon>Betaproteobacteria</taxon>
        <taxon>Burkholderiales</taxon>
        <taxon>Comamonadaceae</taxon>
        <taxon>Variovorax</taxon>
    </lineage>
</organism>
<reference evidence="3" key="1">
    <citation type="journal article" date="2019" name="Int. J. Syst. Evol. Microbiol.">
        <title>The Global Catalogue of Microorganisms (GCM) 10K type strain sequencing project: providing services to taxonomists for standard genome sequencing and annotation.</title>
        <authorList>
            <consortium name="The Broad Institute Genomics Platform"/>
            <consortium name="The Broad Institute Genome Sequencing Center for Infectious Disease"/>
            <person name="Wu L."/>
            <person name="Ma J."/>
        </authorList>
    </citation>
    <scope>NUCLEOTIDE SEQUENCE [LARGE SCALE GENOMIC DNA]</scope>
    <source>
        <strain evidence="3">JCM 17804</strain>
    </source>
</reference>
<evidence type="ECO:0000259" key="1">
    <source>
        <dbReference type="PROSITE" id="PS50943"/>
    </source>
</evidence>
<evidence type="ECO:0000313" key="2">
    <source>
        <dbReference type="EMBL" id="GAA4349640.1"/>
    </source>
</evidence>
<dbReference type="Pfam" id="PF01381">
    <property type="entry name" value="HTH_3"/>
    <property type="match status" value="1"/>
</dbReference>
<dbReference type="SUPFAM" id="SSF47413">
    <property type="entry name" value="lambda repressor-like DNA-binding domains"/>
    <property type="match status" value="1"/>
</dbReference>
<dbReference type="EMBL" id="BAABGJ010000059">
    <property type="protein sequence ID" value="GAA4349640.1"/>
    <property type="molecule type" value="Genomic_DNA"/>
</dbReference>
<comment type="caution">
    <text evidence="2">The sequence shown here is derived from an EMBL/GenBank/DDBJ whole genome shotgun (WGS) entry which is preliminary data.</text>
</comment>
<evidence type="ECO:0000313" key="3">
    <source>
        <dbReference type="Proteomes" id="UP001500975"/>
    </source>
</evidence>
<dbReference type="PROSITE" id="PS50943">
    <property type="entry name" value="HTH_CROC1"/>
    <property type="match status" value="1"/>
</dbReference>
<dbReference type="Proteomes" id="UP001500975">
    <property type="component" value="Unassembled WGS sequence"/>
</dbReference>
<protein>
    <recommendedName>
        <fullName evidence="1">HTH cro/C1-type domain-containing protein</fullName>
    </recommendedName>
</protein>
<name>A0ABP8I1Z0_9BURK</name>
<proteinExistence type="predicted"/>
<dbReference type="RefSeq" id="WP_345539697.1">
    <property type="nucleotide sequence ID" value="NZ_BAABGJ010000059.1"/>
</dbReference>